<dbReference type="GO" id="GO:0003755">
    <property type="term" value="F:peptidyl-prolyl cis-trans isomerase activity"/>
    <property type="evidence" value="ECO:0007669"/>
    <property type="project" value="InterPro"/>
</dbReference>
<dbReference type="EMBL" id="CP012670">
    <property type="protein sequence ID" value="AUX25195.1"/>
    <property type="molecule type" value="Genomic_DNA"/>
</dbReference>
<dbReference type="InterPro" id="IPR000297">
    <property type="entry name" value="PPIase_PpiC"/>
</dbReference>
<dbReference type="Proteomes" id="UP000295781">
    <property type="component" value="Chromosome"/>
</dbReference>
<evidence type="ECO:0000256" key="1">
    <source>
        <dbReference type="SAM" id="MobiDB-lite"/>
    </source>
</evidence>
<reference evidence="3 4" key="1">
    <citation type="submission" date="2015-09" db="EMBL/GenBank/DDBJ databases">
        <title>Sorangium comparison.</title>
        <authorList>
            <person name="Zaburannyi N."/>
            <person name="Bunk B."/>
            <person name="Overmann J."/>
            <person name="Mueller R."/>
        </authorList>
    </citation>
    <scope>NUCLEOTIDE SEQUENCE [LARGE SCALE GENOMIC DNA]</scope>
    <source>
        <strain evidence="3 4">So ceGT47</strain>
    </source>
</reference>
<gene>
    <name evidence="3" type="ORF">SOCEGT47_057390</name>
</gene>
<evidence type="ECO:0000259" key="2">
    <source>
        <dbReference type="Pfam" id="PF13145"/>
    </source>
</evidence>
<proteinExistence type="predicted"/>
<evidence type="ECO:0000313" key="3">
    <source>
        <dbReference type="EMBL" id="AUX25195.1"/>
    </source>
</evidence>
<protein>
    <recommendedName>
        <fullName evidence="2">PpiC domain-containing protein</fullName>
    </recommendedName>
</protein>
<feature type="region of interest" description="Disordered" evidence="1">
    <location>
        <begin position="1"/>
        <end position="21"/>
    </location>
</feature>
<dbReference type="InterPro" id="IPR027304">
    <property type="entry name" value="Trigger_fact/SurA_dom_sf"/>
</dbReference>
<organism evidence="3 4">
    <name type="scientific">Sorangium cellulosum</name>
    <name type="common">Polyangium cellulosum</name>
    <dbReference type="NCBI Taxonomy" id="56"/>
    <lineage>
        <taxon>Bacteria</taxon>
        <taxon>Pseudomonadati</taxon>
        <taxon>Myxococcota</taxon>
        <taxon>Polyangia</taxon>
        <taxon>Polyangiales</taxon>
        <taxon>Polyangiaceae</taxon>
        <taxon>Sorangium</taxon>
    </lineage>
</organism>
<dbReference type="AlphaFoldDB" id="A0A4P2Q6V5"/>
<sequence length="299" mass="33983">MTRTAARPTAGSTAIERPSGHTAEAARTYAAWLRRIASEPLVHFTLLGALVFAGHRLVTRAPDVPTLEVSASRQRELVKLFEQRQRRAPSDAEREQLIRRYVEDEALFREGVRLSLVHTDPVLRAQVIARMRGMLQAELDQEPPTDVELRRYHEEHRSDYVIPETISYREYLIRGGPDADDHARRLLSSLERGGAADGPGLPVPTYYSRRSEAQLASLYGPALARDLWASPSDVWRALRSSRGVHVVRVVERSAASEPSFATVREQVSEDYRKDRTARAFQAELSRLTSRWRVRIEERP</sequence>
<accession>A0A4P2Q6V5</accession>
<name>A0A4P2Q6V5_SORCE</name>
<feature type="domain" description="PpiC" evidence="2">
    <location>
        <begin position="144"/>
        <end position="265"/>
    </location>
</feature>
<dbReference type="RefSeq" id="WP_165373415.1">
    <property type="nucleotide sequence ID" value="NZ_CP012670.1"/>
</dbReference>
<dbReference type="SUPFAM" id="SSF109998">
    <property type="entry name" value="Triger factor/SurA peptide-binding domain-like"/>
    <property type="match status" value="1"/>
</dbReference>
<dbReference type="Pfam" id="PF13145">
    <property type="entry name" value="Rotamase_2"/>
    <property type="match status" value="1"/>
</dbReference>
<evidence type="ECO:0000313" key="4">
    <source>
        <dbReference type="Proteomes" id="UP000295781"/>
    </source>
</evidence>